<proteinExistence type="predicted"/>
<evidence type="ECO:0000313" key="4">
    <source>
        <dbReference type="EMBL" id="MCW3475406.1"/>
    </source>
</evidence>
<dbReference type="InterPro" id="IPR036641">
    <property type="entry name" value="HPT_dom_sf"/>
</dbReference>
<dbReference type="EMBL" id="JAPDNT010000008">
    <property type="protein sequence ID" value="MCW3475406.1"/>
    <property type="molecule type" value="Genomic_DNA"/>
</dbReference>
<gene>
    <name evidence="4" type="ORF">OL599_12555</name>
</gene>
<dbReference type="Gene3D" id="1.20.120.160">
    <property type="entry name" value="HPT domain"/>
    <property type="match status" value="1"/>
</dbReference>
<dbReference type="GO" id="GO:0000160">
    <property type="term" value="P:phosphorelay signal transduction system"/>
    <property type="evidence" value="ECO:0007669"/>
    <property type="project" value="UniProtKB-KW"/>
</dbReference>
<evidence type="ECO:0000256" key="2">
    <source>
        <dbReference type="PROSITE-ProRule" id="PRU00110"/>
    </source>
</evidence>
<accession>A0AA41YMT5</accession>
<dbReference type="AlphaFoldDB" id="A0AA41YMT5"/>
<reference evidence="4" key="2">
    <citation type="submission" date="2022-10" db="EMBL/GenBank/DDBJ databases">
        <authorList>
            <person name="Trinh H.N."/>
        </authorList>
    </citation>
    <scope>NUCLEOTIDE SEQUENCE</scope>
    <source>
        <strain evidence="4">RN2-1</strain>
    </source>
</reference>
<dbReference type="Proteomes" id="UP001165679">
    <property type="component" value="Unassembled WGS sequence"/>
</dbReference>
<evidence type="ECO:0000259" key="3">
    <source>
        <dbReference type="PROSITE" id="PS50894"/>
    </source>
</evidence>
<keyword evidence="1" id="KW-0902">Two-component regulatory system</keyword>
<feature type="modified residue" description="Phosphohistidine" evidence="2">
    <location>
        <position position="55"/>
    </location>
</feature>
<dbReference type="PROSITE" id="PS50894">
    <property type="entry name" value="HPT"/>
    <property type="match status" value="1"/>
</dbReference>
<name>A0AA41YMT5_9PROT</name>
<sequence>MTGTRGFAAQLAEDLGPEDLRHVLNVFRGDLDRLSEVLRVSAAAGDGASFRRAAHSLAGAAGAVGAQALEQACRLAMTRADIGAAQMPGVAADIAALCQGALAELAAFAGGLDRA</sequence>
<dbReference type="SUPFAM" id="SSF47226">
    <property type="entry name" value="Histidine-containing phosphotransfer domain, HPT domain"/>
    <property type="match status" value="1"/>
</dbReference>
<evidence type="ECO:0000256" key="1">
    <source>
        <dbReference type="ARBA" id="ARBA00023012"/>
    </source>
</evidence>
<keyword evidence="5" id="KW-1185">Reference proteome</keyword>
<dbReference type="Pfam" id="PF01627">
    <property type="entry name" value="Hpt"/>
    <property type="match status" value="1"/>
</dbReference>
<keyword evidence="2" id="KW-0597">Phosphoprotein</keyword>
<dbReference type="InterPro" id="IPR008207">
    <property type="entry name" value="Sig_transdc_His_kin_Hpt_dom"/>
</dbReference>
<organism evidence="4 5">
    <name type="scientific">Limobrevibacterium gyesilva</name>
    <dbReference type="NCBI Taxonomy" id="2991712"/>
    <lineage>
        <taxon>Bacteria</taxon>
        <taxon>Pseudomonadati</taxon>
        <taxon>Pseudomonadota</taxon>
        <taxon>Alphaproteobacteria</taxon>
        <taxon>Acetobacterales</taxon>
        <taxon>Acetobacteraceae</taxon>
        <taxon>Limobrevibacterium</taxon>
    </lineage>
</organism>
<dbReference type="GO" id="GO:0004672">
    <property type="term" value="F:protein kinase activity"/>
    <property type="evidence" value="ECO:0007669"/>
    <property type="project" value="UniProtKB-ARBA"/>
</dbReference>
<dbReference type="RefSeq" id="WP_264714117.1">
    <property type="nucleotide sequence ID" value="NZ_JAPDNT010000008.1"/>
</dbReference>
<evidence type="ECO:0000313" key="5">
    <source>
        <dbReference type="Proteomes" id="UP001165679"/>
    </source>
</evidence>
<comment type="caution">
    <text evidence="4">The sequence shown here is derived from an EMBL/GenBank/DDBJ whole genome shotgun (WGS) entry which is preliminary data.</text>
</comment>
<reference evidence="4" key="1">
    <citation type="submission" date="2022-09" db="EMBL/GenBank/DDBJ databases">
        <title>Rhodovastum sp. nov. RN2-1 isolated from soil in Seongnam, South Korea.</title>
        <authorList>
            <person name="Le N.T."/>
        </authorList>
    </citation>
    <scope>NUCLEOTIDE SEQUENCE</scope>
    <source>
        <strain evidence="4">RN2-1</strain>
    </source>
</reference>
<feature type="domain" description="HPt" evidence="3">
    <location>
        <begin position="16"/>
        <end position="112"/>
    </location>
</feature>
<protein>
    <submittedName>
        <fullName evidence="4">Hpt domain-containing protein</fullName>
    </submittedName>
</protein>